<dbReference type="PANTHER" id="PTHR33375:SF7">
    <property type="entry name" value="CHROMOSOME 2-PARTITIONING PROTEIN PARB-RELATED"/>
    <property type="match status" value="1"/>
</dbReference>
<dbReference type="CDD" id="cd16406">
    <property type="entry name" value="ParB_N_like"/>
    <property type="match status" value="1"/>
</dbReference>
<evidence type="ECO:0000259" key="2">
    <source>
        <dbReference type="SMART" id="SM00470"/>
    </source>
</evidence>
<dbReference type="Proteomes" id="UP001596506">
    <property type="component" value="Unassembled WGS sequence"/>
</dbReference>
<feature type="domain" description="ParB-like N-terminal" evidence="2">
    <location>
        <begin position="3"/>
        <end position="101"/>
    </location>
</feature>
<dbReference type="SMART" id="SM00470">
    <property type="entry name" value="ParB"/>
    <property type="match status" value="1"/>
</dbReference>
<evidence type="ECO:0000313" key="4">
    <source>
        <dbReference type="Proteomes" id="UP001596506"/>
    </source>
</evidence>
<dbReference type="PANTHER" id="PTHR33375">
    <property type="entry name" value="CHROMOSOME-PARTITIONING PROTEIN PARB-RELATED"/>
    <property type="match status" value="1"/>
</dbReference>
<keyword evidence="1" id="KW-0175">Coiled coil</keyword>
<dbReference type="Gene3D" id="3.90.1530.30">
    <property type="match status" value="1"/>
</dbReference>
<organism evidence="3 4">
    <name type="scientific">Marinobacter aromaticivorans</name>
    <dbReference type="NCBI Taxonomy" id="1494078"/>
    <lineage>
        <taxon>Bacteria</taxon>
        <taxon>Pseudomonadati</taxon>
        <taxon>Pseudomonadota</taxon>
        <taxon>Gammaproteobacteria</taxon>
        <taxon>Pseudomonadales</taxon>
        <taxon>Marinobacteraceae</taxon>
        <taxon>Marinobacter</taxon>
    </lineage>
</organism>
<evidence type="ECO:0000313" key="3">
    <source>
        <dbReference type="EMBL" id="MFC7296304.1"/>
    </source>
</evidence>
<feature type="coiled-coil region" evidence="1">
    <location>
        <begin position="299"/>
        <end position="338"/>
    </location>
</feature>
<dbReference type="RefSeq" id="WP_100689793.1">
    <property type="nucleotide sequence ID" value="NZ_JBHTBD010000009.1"/>
</dbReference>
<evidence type="ECO:0000256" key="1">
    <source>
        <dbReference type="SAM" id="Coils"/>
    </source>
</evidence>
<sequence length="600" mass="67061">METQISLKNLTLSPLNVRKVKTSAEEDAQLRALIESQGVLQNLIVIPSPDAEGRYEVIAGGRRLSALNHLLAEGKIDAEFPVRCVVKTESEAIEASLAENYRSDMHPADRFVAYKAMLDAGRSIEDIAKRFGKPVTEVKKLLKLGAVSPVILDAFRSQEMNFDMVMAFTVTDDQKAQDSVFAEVKEQYHPSPRFVRQKLLNTDVTTEDTTFKFVGQEAYEAAGGTLSEDLFADSQYVNDVDLLNRLADEKLEKLQESFKAEGWGFVEATLDGGYSHPLRFAPCIDGEIITAPDSVVHEFEAKERELEGLMEAVSDHEDEEANERFRQLNEELSDLKETIDTSREFSDEQKQSTGVLLSVDFRTGELVTKVGIALPKKQSEKAQNEDGTVVEAPQPTESNALKSDLEAYRLQALEAAVMQKAEICLDMTVFTMAKTVLAGSTWYRRPLGIDLDVNTFSATKDIEETSAAAEIRKHRDALELNWLAQEGDLEQFKTFQKLSRASKLNILAHCSAQTLRCATNEVEQYVAEQIKFDLSKHWQPTKANYFNRIRKGKLIEILKDLKGDEFALSQADAKKGDLATILDELDETKGWLPDSLTKAA</sequence>
<dbReference type="Pfam" id="PF02195">
    <property type="entry name" value="ParB_N"/>
    <property type="match status" value="1"/>
</dbReference>
<proteinExistence type="predicted"/>
<keyword evidence="4" id="KW-1185">Reference proteome</keyword>
<dbReference type="InterPro" id="IPR050336">
    <property type="entry name" value="Chromosome_partition/occlusion"/>
</dbReference>
<dbReference type="EMBL" id="JBHTBD010000009">
    <property type="protein sequence ID" value="MFC7296304.1"/>
    <property type="molecule type" value="Genomic_DNA"/>
</dbReference>
<accession>A0ABW2IZJ3</accession>
<reference evidence="4" key="1">
    <citation type="journal article" date="2019" name="Int. J. Syst. Evol. Microbiol.">
        <title>The Global Catalogue of Microorganisms (GCM) 10K type strain sequencing project: providing services to taxonomists for standard genome sequencing and annotation.</title>
        <authorList>
            <consortium name="The Broad Institute Genomics Platform"/>
            <consortium name="The Broad Institute Genome Sequencing Center for Infectious Disease"/>
            <person name="Wu L."/>
            <person name="Ma J."/>
        </authorList>
    </citation>
    <scope>NUCLEOTIDE SEQUENCE [LARGE SCALE GENOMIC DNA]</scope>
    <source>
        <strain evidence="4">CCUG 60559</strain>
    </source>
</reference>
<name>A0ABW2IZJ3_9GAMM</name>
<gene>
    <name evidence="3" type="ORF">ACFQQA_16415</name>
</gene>
<comment type="caution">
    <text evidence="3">The sequence shown here is derived from an EMBL/GenBank/DDBJ whole genome shotgun (WGS) entry which is preliminary data.</text>
</comment>
<dbReference type="SUPFAM" id="SSF109709">
    <property type="entry name" value="KorB DNA-binding domain-like"/>
    <property type="match status" value="1"/>
</dbReference>
<dbReference type="InterPro" id="IPR003115">
    <property type="entry name" value="ParB_N"/>
</dbReference>
<dbReference type="Gene3D" id="1.10.10.2830">
    <property type="match status" value="1"/>
</dbReference>
<dbReference type="SUPFAM" id="SSF110849">
    <property type="entry name" value="ParB/Sulfiredoxin"/>
    <property type="match status" value="1"/>
</dbReference>
<protein>
    <submittedName>
        <fullName evidence="3">ParB/RepB/Spo0J family partition protein</fullName>
    </submittedName>
</protein>
<dbReference type="InterPro" id="IPR036086">
    <property type="entry name" value="ParB/Sulfiredoxin_sf"/>
</dbReference>